<dbReference type="InterPro" id="IPR002772">
    <property type="entry name" value="Glyco_hydro_3_C"/>
</dbReference>
<evidence type="ECO:0000256" key="2">
    <source>
        <dbReference type="ARBA" id="ARBA00022801"/>
    </source>
</evidence>
<dbReference type="InterPro" id="IPR013783">
    <property type="entry name" value="Ig-like_fold"/>
</dbReference>
<dbReference type="EMBL" id="JAAIII010000001">
    <property type="protein sequence ID" value="NMM93057.1"/>
    <property type="molecule type" value="Genomic_DNA"/>
</dbReference>
<dbReference type="InterPro" id="IPR026891">
    <property type="entry name" value="Fn3-like"/>
</dbReference>
<dbReference type="Pfam" id="PF01915">
    <property type="entry name" value="Glyco_hydro_3_C"/>
    <property type="match status" value="1"/>
</dbReference>
<evidence type="ECO:0000313" key="6">
    <source>
        <dbReference type="Proteomes" id="UP000532194"/>
    </source>
</evidence>
<feature type="transmembrane region" description="Helical" evidence="3">
    <location>
        <begin position="963"/>
        <end position="984"/>
    </location>
</feature>
<keyword evidence="3" id="KW-1133">Transmembrane helix</keyword>
<dbReference type="Pfam" id="PF14310">
    <property type="entry name" value="Fn3-like"/>
    <property type="match status" value="1"/>
</dbReference>
<evidence type="ECO:0000259" key="4">
    <source>
        <dbReference type="SMART" id="SM01217"/>
    </source>
</evidence>
<reference evidence="5 6" key="1">
    <citation type="submission" date="2020-02" db="EMBL/GenBank/DDBJ databases">
        <title>Characterization of phylogenetic diversity of novel bifidobacterial species isolated in Czech ZOOs.</title>
        <authorList>
            <person name="Lugli G.A."/>
            <person name="Vera N.B."/>
            <person name="Ventura M."/>
        </authorList>
    </citation>
    <scope>NUCLEOTIDE SEQUENCE [LARGE SCALE GENOMIC DNA]</scope>
    <source>
        <strain evidence="5 6">DSM 109957</strain>
    </source>
</reference>
<keyword evidence="3" id="KW-0472">Membrane</keyword>
<dbReference type="PANTHER" id="PTHR42715:SF10">
    <property type="entry name" value="BETA-GLUCOSIDASE"/>
    <property type="match status" value="1"/>
</dbReference>
<organism evidence="5 6">
    <name type="scientific">Bifidobacterium oedipodis</name>
    <dbReference type="NCBI Taxonomy" id="2675322"/>
    <lineage>
        <taxon>Bacteria</taxon>
        <taxon>Bacillati</taxon>
        <taxon>Actinomycetota</taxon>
        <taxon>Actinomycetes</taxon>
        <taxon>Bifidobacteriales</taxon>
        <taxon>Bifidobacteriaceae</taxon>
        <taxon>Bifidobacterium</taxon>
    </lineage>
</organism>
<dbReference type="InterPro" id="IPR001764">
    <property type="entry name" value="Glyco_hydro_3_N"/>
</dbReference>
<sequence>MKSAAYKAQKKAWNKARRKAVRPFKGLPFLFAPLLVVALIALYVFNWFPMTFDLITGSKRYTIKNGDASAQYFTSDFASDEERVEYGKKLSQSVEEEGATLLRNNNDALPLAKGANVTLFSQASTNLVYGGTGSAGLDTSEVKTLKTAMEDAGFNVNDTMWKFYAEGEGSKYQRIAAGMIADENSTYSANEVPMSAYSDTEWNSVADYRDAAIMVVSRVGGEGADLPSDTDDAQSAGYLGLDDNERALLDKLTEMKQNGEIDKIIVLLNSSNGIQLDFLAGDAVDSVLWIGGVGGQGVQAVADIIAGEVNPSGRLADTFLNDNTSSPAMVNFGSWQYGNYEQAGLTKYNGNYVVYQEGIYVGYRYYETRYEDMVTESGNSGDWNYADDVAYPFGYGLSYTNFDYSDMATVYDEANDQYKVSLTVTNTGDVAGKHTVQVYAQSPYTDYDREHGVEKPAVGLVGFAKTGIIDPGKSEKVTVTVDKRDIASYDADGAGTYIMDAGDYYLTVGRNAHDAVNNVLAAKNHTPANTDGRMDAAGDTTLTYQWNEDKLDTTTYAKSYATGVAIENQFDDADLNRADFVGDQKIDYLTRSDWQGSFPTEPVKLDATDDMVKELAISRYAQGDYDGVFAGSEMPTTGAKNGLKAMDLKGVDFDDPKWDDLLDQLTAKDMAYLLGSAFHYTQPIESIDLPGTRDENGPTGLTTTLFGAKSDVKTMGLPSEDVMGATYNTELMEDVGRVIGNDCIAAHVTFLYGPGANIHRTSYSGRNFEYFSEDGFLSGKLLAREVAGIESKGARVMVKHFALNDQELDRSGICTWSNEQAIREVYLRAFEYAFTEAGGNGVMSSYSRVGCHWNGGDEGMIQGILRDEWGVKGAIITDNSAMDNHYMDGPDGVLAGADLFDSMTEIEYDHLLQYTDDPVVVTAMRDASHRVIYAIVNSLGVNGMTAESTVDAHDPPYLLATKIAVGVLAVAFVACTVLGIVRNVRFRRANPKPRKADFIE</sequence>
<dbReference type="PANTHER" id="PTHR42715">
    <property type="entry name" value="BETA-GLUCOSIDASE"/>
    <property type="match status" value="1"/>
</dbReference>
<dbReference type="GO" id="GO:0004553">
    <property type="term" value="F:hydrolase activity, hydrolyzing O-glycosyl compounds"/>
    <property type="evidence" value="ECO:0007669"/>
    <property type="project" value="InterPro"/>
</dbReference>
<keyword evidence="2 5" id="KW-0378">Hydrolase</keyword>
<proteinExistence type="inferred from homology"/>
<dbReference type="InterPro" id="IPR050288">
    <property type="entry name" value="Cellulose_deg_GH3"/>
</dbReference>
<dbReference type="InterPro" id="IPR036962">
    <property type="entry name" value="Glyco_hydro_3_N_sf"/>
</dbReference>
<comment type="similarity">
    <text evidence="1">Belongs to the glycosyl hydrolase 3 family.</text>
</comment>
<dbReference type="Gene3D" id="3.40.50.1700">
    <property type="entry name" value="Glycoside hydrolase family 3 C-terminal domain"/>
    <property type="match status" value="1"/>
</dbReference>
<dbReference type="InterPro" id="IPR017853">
    <property type="entry name" value="GH"/>
</dbReference>
<dbReference type="Gene3D" id="3.20.20.300">
    <property type="entry name" value="Glycoside hydrolase, family 3, N-terminal domain"/>
    <property type="match status" value="1"/>
</dbReference>
<keyword evidence="6" id="KW-1185">Reference proteome</keyword>
<dbReference type="Pfam" id="PF00933">
    <property type="entry name" value="Glyco_hydro_3"/>
    <property type="match status" value="1"/>
</dbReference>
<dbReference type="AlphaFoldDB" id="A0A7Y0EML9"/>
<comment type="caution">
    <text evidence="5">The sequence shown here is derived from an EMBL/GenBank/DDBJ whole genome shotgun (WGS) entry which is preliminary data.</text>
</comment>
<keyword evidence="3" id="KW-0812">Transmembrane</keyword>
<name>A0A7Y0EML9_9BIFI</name>
<dbReference type="Gene3D" id="2.60.40.10">
    <property type="entry name" value="Immunoglobulins"/>
    <property type="match status" value="1"/>
</dbReference>
<dbReference type="GO" id="GO:0005975">
    <property type="term" value="P:carbohydrate metabolic process"/>
    <property type="evidence" value="ECO:0007669"/>
    <property type="project" value="InterPro"/>
</dbReference>
<dbReference type="PRINTS" id="PR00133">
    <property type="entry name" value="GLHYDRLASE3"/>
</dbReference>
<dbReference type="SMART" id="SM01217">
    <property type="entry name" value="Fn3_like"/>
    <property type="match status" value="1"/>
</dbReference>
<dbReference type="Proteomes" id="UP000532194">
    <property type="component" value="Unassembled WGS sequence"/>
</dbReference>
<evidence type="ECO:0000256" key="3">
    <source>
        <dbReference type="SAM" id="Phobius"/>
    </source>
</evidence>
<evidence type="ECO:0000256" key="1">
    <source>
        <dbReference type="ARBA" id="ARBA00005336"/>
    </source>
</evidence>
<feature type="domain" description="Fibronectin type III-like" evidence="4">
    <location>
        <begin position="434"/>
        <end position="512"/>
    </location>
</feature>
<evidence type="ECO:0000313" key="5">
    <source>
        <dbReference type="EMBL" id="NMM93057.1"/>
    </source>
</evidence>
<gene>
    <name evidence="5" type="ORF">G1C95_0242</name>
</gene>
<dbReference type="RefSeq" id="WP_169171115.1">
    <property type="nucleotide sequence ID" value="NZ_JAAIII010000001.1"/>
</dbReference>
<dbReference type="SUPFAM" id="SSF52279">
    <property type="entry name" value="Beta-D-glucan exohydrolase, C-terminal domain"/>
    <property type="match status" value="1"/>
</dbReference>
<dbReference type="InterPro" id="IPR036881">
    <property type="entry name" value="Glyco_hydro_3_C_sf"/>
</dbReference>
<feature type="transmembrane region" description="Helical" evidence="3">
    <location>
        <begin position="27"/>
        <end position="48"/>
    </location>
</feature>
<accession>A0A7Y0EML9</accession>
<protein>
    <submittedName>
        <fullName evidence="5">Glycosyl hydrolase</fullName>
    </submittedName>
</protein>
<dbReference type="SUPFAM" id="SSF51445">
    <property type="entry name" value="(Trans)glycosidases"/>
    <property type="match status" value="1"/>
</dbReference>